<proteinExistence type="predicted"/>
<feature type="transmembrane region" description="Helical" evidence="1">
    <location>
        <begin position="71"/>
        <end position="93"/>
    </location>
</feature>
<keyword evidence="1" id="KW-1133">Transmembrane helix</keyword>
<dbReference type="HOGENOM" id="CLU_133686_0_0_11"/>
<feature type="transmembrane region" description="Helical" evidence="1">
    <location>
        <begin position="105"/>
        <end position="123"/>
    </location>
</feature>
<accession>A0A076NQR3</accession>
<dbReference type="EMBL" id="LT906467">
    <property type="protein sequence ID" value="SNV65700.1"/>
    <property type="molecule type" value="Genomic_DNA"/>
</dbReference>
<keyword evidence="4" id="KW-1185">Reference proteome</keyword>
<evidence type="ECO:0000313" key="2">
    <source>
        <dbReference type="EMBL" id="AIJ33252.1"/>
    </source>
</evidence>
<evidence type="ECO:0000313" key="5">
    <source>
        <dbReference type="Proteomes" id="UP000215374"/>
    </source>
</evidence>
<reference evidence="3 5" key="2">
    <citation type="submission" date="2017-06" db="EMBL/GenBank/DDBJ databases">
        <authorList>
            <consortium name="Pathogen Informatics"/>
        </authorList>
    </citation>
    <scope>NUCLEOTIDE SEQUENCE [LARGE SCALE GENOMIC DNA]</scope>
    <source>
        <strain evidence="3 5">NCTC13015</strain>
    </source>
</reference>
<dbReference type="AlphaFoldDB" id="A0A076NQR3"/>
<protein>
    <submittedName>
        <fullName evidence="2 3">Membrane protein</fullName>
    </submittedName>
</protein>
<evidence type="ECO:0000256" key="1">
    <source>
        <dbReference type="SAM" id="Phobius"/>
    </source>
</evidence>
<feature type="transmembrane region" description="Helical" evidence="1">
    <location>
        <begin position="38"/>
        <end position="59"/>
    </location>
</feature>
<dbReference type="Proteomes" id="UP000028780">
    <property type="component" value="Chromosome"/>
</dbReference>
<evidence type="ECO:0000313" key="3">
    <source>
        <dbReference type="EMBL" id="SNV65700.1"/>
    </source>
</evidence>
<sequence>MSEPVVRDTFTRGEAVGAMVWLGIGACVSLLLEVVYLGAYVGGVPMPLTILLAFGFNMVLTKTARLWSRGVLWVSCVPLAVWTLGFFALMFVLPLAGPHLVPDNILTLLLLLAGIMGGVWPMFRAK</sequence>
<dbReference type="EMBL" id="CP009211">
    <property type="protein sequence ID" value="AIJ33252.1"/>
    <property type="molecule type" value="Genomic_DNA"/>
</dbReference>
<name>A0A076NQR3_9CORY</name>
<reference evidence="2 4" key="1">
    <citation type="submission" date="2014-08" db="EMBL/GenBank/DDBJ databases">
        <title>Complete genome sequence of Corynebacterium imitans DSM 44264, isolated from a five-month-old boy with suspected pharyngeal diphtheria.</title>
        <authorList>
            <person name="Mollmann S."/>
            <person name="Albersmeier A."/>
            <person name="Ruckert C."/>
            <person name="Tauch A."/>
        </authorList>
    </citation>
    <scope>NUCLEOTIDE SEQUENCE [LARGE SCALE GENOMIC DNA]</scope>
    <source>
        <strain evidence="2 4">DSM 44264</strain>
    </source>
</reference>
<dbReference type="STRING" id="156978.CIMIT_04495"/>
<feature type="transmembrane region" description="Helical" evidence="1">
    <location>
        <begin position="12"/>
        <end position="32"/>
    </location>
</feature>
<keyword evidence="1" id="KW-0472">Membrane</keyword>
<keyword evidence="1" id="KW-0812">Transmembrane</keyword>
<dbReference type="RefSeq" id="WP_038589685.1">
    <property type="nucleotide sequence ID" value="NZ_CP009211.1"/>
</dbReference>
<dbReference type="eggNOG" id="ENOG503330Y">
    <property type="taxonomic scope" value="Bacteria"/>
</dbReference>
<dbReference type="PROSITE" id="PS51257">
    <property type="entry name" value="PROKAR_LIPOPROTEIN"/>
    <property type="match status" value="1"/>
</dbReference>
<organism evidence="2 4">
    <name type="scientific">Corynebacterium imitans</name>
    <dbReference type="NCBI Taxonomy" id="156978"/>
    <lineage>
        <taxon>Bacteria</taxon>
        <taxon>Bacillati</taxon>
        <taxon>Actinomycetota</taxon>
        <taxon>Actinomycetes</taxon>
        <taxon>Mycobacteriales</taxon>
        <taxon>Corynebacteriaceae</taxon>
        <taxon>Corynebacterium</taxon>
    </lineage>
</organism>
<dbReference type="Proteomes" id="UP000215374">
    <property type="component" value="Chromosome 1"/>
</dbReference>
<evidence type="ECO:0000313" key="4">
    <source>
        <dbReference type="Proteomes" id="UP000028780"/>
    </source>
</evidence>
<dbReference type="KEGG" id="cii:CIMIT_04495"/>
<gene>
    <name evidence="2" type="ORF">CIMIT_04495</name>
    <name evidence="3" type="ORF">SAMEA4535761_00964</name>
</gene>